<proteinExistence type="predicted"/>
<evidence type="ECO:0000313" key="2">
    <source>
        <dbReference type="WBParaSite" id="ES5_v2.g22115.t1"/>
    </source>
</evidence>
<name>A0AC34FX93_9BILA</name>
<accession>A0AC34FX93</accession>
<evidence type="ECO:0000313" key="1">
    <source>
        <dbReference type="Proteomes" id="UP000887579"/>
    </source>
</evidence>
<protein>
    <submittedName>
        <fullName evidence="2">Uncharacterized protein</fullName>
    </submittedName>
</protein>
<reference evidence="2" key="1">
    <citation type="submission" date="2022-11" db="UniProtKB">
        <authorList>
            <consortium name="WormBaseParasite"/>
        </authorList>
    </citation>
    <scope>IDENTIFICATION</scope>
</reference>
<organism evidence="1 2">
    <name type="scientific">Panagrolaimus sp. ES5</name>
    <dbReference type="NCBI Taxonomy" id="591445"/>
    <lineage>
        <taxon>Eukaryota</taxon>
        <taxon>Metazoa</taxon>
        <taxon>Ecdysozoa</taxon>
        <taxon>Nematoda</taxon>
        <taxon>Chromadorea</taxon>
        <taxon>Rhabditida</taxon>
        <taxon>Tylenchina</taxon>
        <taxon>Panagrolaimomorpha</taxon>
        <taxon>Panagrolaimoidea</taxon>
        <taxon>Panagrolaimidae</taxon>
        <taxon>Panagrolaimus</taxon>
    </lineage>
</organism>
<dbReference type="WBParaSite" id="ES5_v2.g22115.t1">
    <property type="protein sequence ID" value="ES5_v2.g22115.t1"/>
    <property type="gene ID" value="ES5_v2.g22115"/>
</dbReference>
<sequence>MHADTARKLNLTLKPCQKELRDAQHNLMKVVGQCEIAFTLYRKLYVETFIIVEQLDGAALIGLTFARQFTSIRIIVNADDIDVDFYGADEATVARGSLPKVVQPSTSKKQATQDTKQANPSTQKEKSPKKAANAERGKCYARESRELSPDIYSTQFYKTSDDADEEEETSPPPDANNFTSSTENEAGENTQPPQAQILPAKLLNPASANKTPQVSPAKQVAPSGADNDENASNIHFDPISTICDMFCNVVGGSYVDGLKMEWKPVFPPQIFRVRTQLLDRLAAHATPTEADLETFEGMLGQLQDSVTNPHLLPVEKYAICLFWRTYLSVLYLTRQTFGDYQLHAPFLKISLLTLERFKGDTLIDAINEDASFKSHLDKEIDGIAAIFNKDIEEHDPFSLDF</sequence>
<dbReference type="Proteomes" id="UP000887579">
    <property type="component" value="Unplaced"/>
</dbReference>